<accession>A0A0A9FG38</accession>
<reference evidence="2" key="2">
    <citation type="journal article" date="2015" name="Data Brief">
        <title>Shoot transcriptome of the giant reed, Arundo donax.</title>
        <authorList>
            <person name="Barrero R.A."/>
            <person name="Guerrero F.D."/>
            <person name="Moolhuijzen P."/>
            <person name="Goolsby J.A."/>
            <person name="Tidwell J."/>
            <person name="Bellgard S.E."/>
            <person name="Bellgard M.I."/>
        </authorList>
    </citation>
    <scope>NUCLEOTIDE SEQUENCE</scope>
    <source>
        <tissue evidence="2">Shoot tissue taken approximately 20 cm above the soil surface</tissue>
    </source>
</reference>
<evidence type="ECO:0000313" key="2">
    <source>
        <dbReference type="EMBL" id="JAE09076.1"/>
    </source>
</evidence>
<dbReference type="AlphaFoldDB" id="A0A0A9FG38"/>
<feature type="compositionally biased region" description="Pro residues" evidence="1">
    <location>
        <begin position="1"/>
        <end position="14"/>
    </location>
</feature>
<organism evidence="2">
    <name type="scientific">Arundo donax</name>
    <name type="common">Giant reed</name>
    <name type="synonym">Donax arundinaceus</name>
    <dbReference type="NCBI Taxonomy" id="35708"/>
    <lineage>
        <taxon>Eukaryota</taxon>
        <taxon>Viridiplantae</taxon>
        <taxon>Streptophyta</taxon>
        <taxon>Embryophyta</taxon>
        <taxon>Tracheophyta</taxon>
        <taxon>Spermatophyta</taxon>
        <taxon>Magnoliopsida</taxon>
        <taxon>Liliopsida</taxon>
        <taxon>Poales</taxon>
        <taxon>Poaceae</taxon>
        <taxon>PACMAD clade</taxon>
        <taxon>Arundinoideae</taxon>
        <taxon>Arundineae</taxon>
        <taxon>Arundo</taxon>
    </lineage>
</organism>
<name>A0A0A9FG38_ARUDO</name>
<sequence length="47" mass="5095">MPPPPPRLPPPWPSTPCDAEGQEEAARGSWEKTGNAKVQRRESNAAV</sequence>
<feature type="region of interest" description="Disordered" evidence="1">
    <location>
        <begin position="1"/>
        <end position="47"/>
    </location>
</feature>
<reference evidence="2" key="1">
    <citation type="submission" date="2014-09" db="EMBL/GenBank/DDBJ databases">
        <authorList>
            <person name="Magalhaes I.L.F."/>
            <person name="Oliveira U."/>
            <person name="Santos F.R."/>
            <person name="Vidigal T.H.D.A."/>
            <person name="Brescovit A.D."/>
            <person name="Santos A.J."/>
        </authorList>
    </citation>
    <scope>NUCLEOTIDE SEQUENCE</scope>
    <source>
        <tissue evidence="2">Shoot tissue taken approximately 20 cm above the soil surface</tissue>
    </source>
</reference>
<proteinExistence type="predicted"/>
<protein>
    <submittedName>
        <fullName evidence="2">Uncharacterized protein</fullName>
    </submittedName>
</protein>
<evidence type="ECO:0000256" key="1">
    <source>
        <dbReference type="SAM" id="MobiDB-lite"/>
    </source>
</evidence>
<dbReference type="EMBL" id="GBRH01188820">
    <property type="protein sequence ID" value="JAE09076.1"/>
    <property type="molecule type" value="Transcribed_RNA"/>
</dbReference>